<feature type="transmembrane region" description="Helical" evidence="3">
    <location>
        <begin position="70"/>
        <end position="90"/>
    </location>
</feature>
<evidence type="ECO:0000259" key="4">
    <source>
        <dbReference type="PROSITE" id="PS51186"/>
    </source>
</evidence>
<dbReference type="InterPro" id="IPR000182">
    <property type="entry name" value="GNAT_dom"/>
</dbReference>
<evidence type="ECO:0000256" key="2">
    <source>
        <dbReference type="SAM" id="MobiDB-lite"/>
    </source>
</evidence>
<dbReference type="SUPFAM" id="SSF55729">
    <property type="entry name" value="Acyl-CoA N-acyltransferases (Nat)"/>
    <property type="match status" value="1"/>
</dbReference>
<dbReference type="PANTHER" id="PTHR13947:SF37">
    <property type="entry name" value="LD18367P"/>
    <property type="match status" value="1"/>
</dbReference>
<feature type="transmembrane region" description="Helical" evidence="3">
    <location>
        <begin position="110"/>
        <end position="132"/>
    </location>
</feature>
<protein>
    <recommendedName>
        <fullName evidence="4">N-acetyltransferase domain-containing protein</fullName>
    </recommendedName>
</protein>
<organism evidence="5">
    <name type="scientific">Absidia glauca</name>
    <name type="common">Pin mould</name>
    <dbReference type="NCBI Taxonomy" id="4829"/>
    <lineage>
        <taxon>Eukaryota</taxon>
        <taxon>Fungi</taxon>
        <taxon>Fungi incertae sedis</taxon>
        <taxon>Mucoromycota</taxon>
        <taxon>Mucoromycotina</taxon>
        <taxon>Mucoromycetes</taxon>
        <taxon>Mucorales</taxon>
        <taxon>Cunninghamellaceae</taxon>
        <taxon>Absidia</taxon>
    </lineage>
</organism>
<dbReference type="Gene3D" id="3.40.630.30">
    <property type="match status" value="1"/>
</dbReference>
<dbReference type="InterPro" id="IPR050769">
    <property type="entry name" value="NAT_camello-type"/>
</dbReference>
<dbReference type="PROSITE" id="PS51186">
    <property type="entry name" value="GNAT"/>
    <property type="match status" value="1"/>
</dbReference>
<dbReference type="GO" id="GO:0008080">
    <property type="term" value="F:N-acetyltransferase activity"/>
    <property type="evidence" value="ECO:0007669"/>
    <property type="project" value="InterPro"/>
</dbReference>
<evidence type="ECO:0000313" key="6">
    <source>
        <dbReference type="Proteomes" id="UP000078561"/>
    </source>
</evidence>
<dbReference type="PANTHER" id="PTHR13947">
    <property type="entry name" value="GNAT FAMILY N-ACETYLTRANSFERASE"/>
    <property type="match status" value="1"/>
</dbReference>
<keyword evidence="1" id="KW-0808">Transferase</keyword>
<keyword evidence="3" id="KW-1133">Transmembrane helix</keyword>
<gene>
    <name evidence="5" type="primary">ABSGL_07652.1 scaffold 8929</name>
</gene>
<name>A0A168P7T2_ABSGL</name>
<reference evidence="5" key="1">
    <citation type="submission" date="2016-04" db="EMBL/GenBank/DDBJ databases">
        <authorList>
            <person name="Evans L.H."/>
            <person name="Alamgir A."/>
            <person name="Owens N."/>
            <person name="Weber N.D."/>
            <person name="Virtaneva K."/>
            <person name="Barbian K."/>
            <person name="Babar A."/>
            <person name="Rosenke K."/>
        </authorList>
    </citation>
    <scope>NUCLEOTIDE SEQUENCE [LARGE SCALE GENOMIC DNA]</scope>
    <source>
        <strain evidence="5">CBS 101.48</strain>
    </source>
</reference>
<dbReference type="InParanoid" id="A0A168P7T2"/>
<keyword evidence="3" id="KW-0472">Membrane</keyword>
<feature type="region of interest" description="Disordered" evidence="2">
    <location>
        <begin position="167"/>
        <end position="187"/>
    </location>
</feature>
<feature type="region of interest" description="Disordered" evidence="2">
    <location>
        <begin position="1"/>
        <end position="29"/>
    </location>
</feature>
<dbReference type="OrthoDB" id="2204056at2759"/>
<keyword evidence="6" id="KW-1185">Reference proteome</keyword>
<feature type="compositionally biased region" description="Low complexity" evidence="2">
    <location>
        <begin position="7"/>
        <end position="26"/>
    </location>
</feature>
<dbReference type="Pfam" id="PF00583">
    <property type="entry name" value="Acetyltransf_1"/>
    <property type="match status" value="1"/>
</dbReference>
<dbReference type="OMA" id="EVCGMIG"/>
<dbReference type="CDD" id="cd04301">
    <property type="entry name" value="NAT_SF"/>
    <property type="match status" value="1"/>
</dbReference>
<feature type="domain" description="N-acetyltransferase" evidence="4">
    <location>
        <begin position="158"/>
        <end position="347"/>
    </location>
</feature>
<sequence length="368" mass="41496">MGKKKSNASTTSTSTTSSNTTGGATSDSAKNAATPKLMLRTYRPTDFEAVRQLYIATLFALVPEGVRRKLWSVTTWVIWFTGFTLLLKLVPKYVLKAIFPSVDLETSNGVAFFKVILTFIWALVGFSAMFIVTERFEIAEKVHQGLTNDLNDPEAVYLQYEPLEENNKDDNSKVRQRRTTRSDDDTDVDEHIPGHFWVLLANDEVCGMMGLAPASKEPLLDSRPLILPIWKQVVQALGRNVGLSLFGTVSSTTQRPVIIAAQPQHTATIVRWAVANDYQQCGLSSLLIHRALTWAKENGLTDVYATTNEIEMAAEQILEKRHGFKLVKKQKIGWFGRYECLWVCHVDDWVEQNKNHVNSRFKPSDNKK</sequence>
<dbReference type="Proteomes" id="UP000078561">
    <property type="component" value="Unassembled WGS sequence"/>
</dbReference>
<evidence type="ECO:0000256" key="3">
    <source>
        <dbReference type="SAM" id="Phobius"/>
    </source>
</evidence>
<dbReference type="EMBL" id="LT553604">
    <property type="protein sequence ID" value="SAM01902.1"/>
    <property type="molecule type" value="Genomic_DNA"/>
</dbReference>
<evidence type="ECO:0000256" key="1">
    <source>
        <dbReference type="ARBA" id="ARBA00022679"/>
    </source>
</evidence>
<dbReference type="AlphaFoldDB" id="A0A168P7T2"/>
<keyword evidence="3" id="KW-0812">Transmembrane</keyword>
<proteinExistence type="predicted"/>
<dbReference type="InterPro" id="IPR016181">
    <property type="entry name" value="Acyl_CoA_acyltransferase"/>
</dbReference>
<evidence type="ECO:0000313" key="5">
    <source>
        <dbReference type="EMBL" id="SAM01902.1"/>
    </source>
</evidence>
<accession>A0A168P7T2</accession>